<feature type="transmembrane region" description="Helical" evidence="5">
    <location>
        <begin position="116"/>
        <end position="140"/>
    </location>
</feature>
<protein>
    <recommendedName>
        <fullName evidence="8">Tetraspanin</fullName>
    </recommendedName>
</protein>
<dbReference type="PANTHER" id="PTHR19282">
    <property type="entry name" value="TETRASPANIN"/>
    <property type="match status" value="1"/>
</dbReference>
<keyword evidence="2 5" id="KW-0812">Transmembrane</keyword>
<accession>A0A8S1GRJ2</accession>
<dbReference type="Proteomes" id="UP000835052">
    <property type="component" value="Unassembled WGS sequence"/>
</dbReference>
<keyword evidence="7" id="KW-1185">Reference proteome</keyword>
<organism evidence="6 7">
    <name type="scientific">Caenorhabditis auriculariae</name>
    <dbReference type="NCBI Taxonomy" id="2777116"/>
    <lineage>
        <taxon>Eukaryota</taxon>
        <taxon>Metazoa</taxon>
        <taxon>Ecdysozoa</taxon>
        <taxon>Nematoda</taxon>
        <taxon>Chromadorea</taxon>
        <taxon>Rhabditida</taxon>
        <taxon>Rhabditina</taxon>
        <taxon>Rhabditomorpha</taxon>
        <taxon>Rhabditoidea</taxon>
        <taxon>Rhabditidae</taxon>
        <taxon>Peloderinae</taxon>
        <taxon>Caenorhabditis</taxon>
    </lineage>
</organism>
<feature type="transmembrane region" description="Helical" evidence="5">
    <location>
        <begin position="63"/>
        <end position="86"/>
    </location>
</feature>
<proteinExistence type="predicted"/>
<dbReference type="Pfam" id="PF00335">
    <property type="entry name" value="Tetraspanin"/>
    <property type="match status" value="1"/>
</dbReference>
<dbReference type="GO" id="GO:0005886">
    <property type="term" value="C:plasma membrane"/>
    <property type="evidence" value="ECO:0007669"/>
    <property type="project" value="TreeGrafter"/>
</dbReference>
<dbReference type="FunFam" id="1.10.1450.10:FF:000049">
    <property type="entry name" value="Tetraspanin"/>
    <property type="match status" value="1"/>
</dbReference>
<evidence type="ECO:0000256" key="5">
    <source>
        <dbReference type="SAM" id="Phobius"/>
    </source>
</evidence>
<keyword evidence="3 5" id="KW-1133">Transmembrane helix</keyword>
<evidence type="ECO:0000256" key="3">
    <source>
        <dbReference type="ARBA" id="ARBA00022989"/>
    </source>
</evidence>
<dbReference type="AlphaFoldDB" id="A0A8S1GRJ2"/>
<dbReference type="OrthoDB" id="5870230at2759"/>
<dbReference type="CDD" id="cd03127">
    <property type="entry name" value="tetraspanin_LEL"/>
    <property type="match status" value="1"/>
</dbReference>
<dbReference type="Gene3D" id="1.10.1450.10">
    <property type="entry name" value="Tetraspanin"/>
    <property type="match status" value="1"/>
</dbReference>
<evidence type="ECO:0000313" key="6">
    <source>
        <dbReference type="EMBL" id="CAD6185524.1"/>
    </source>
</evidence>
<evidence type="ECO:0000313" key="7">
    <source>
        <dbReference type="Proteomes" id="UP000835052"/>
    </source>
</evidence>
<evidence type="ECO:0000256" key="1">
    <source>
        <dbReference type="ARBA" id="ARBA00004141"/>
    </source>
</evidence>
<comment type="subcellular location">
    <subcellularLocation>
        <location evidence="1">Membrane</location>
        <topology evidence="1">Multi-pass membrane protein</topology>
    </subcellularLocation>
</comment>
<dbReference type="SUPFAM" id="SSF48652">
    <property type="entry name" value="Tetraspanin"/>
    <property type="match status" value="1"/>
</dbReference>
<feature type="transmembrane region" description="Helical" evidence="5">
    <location>
        <begin position="249"/>
        <end position="275"/>
    </location>
</feature>
<keyword evidence="4 5" id="KW-0472">Membrane</keyword>
<dbReference type="EMBL" id="CAJGYM010000002">
    <property type="protein sequence ID" value="CAD6185524.1"/>
    <property type="molecule type" value="Genomic_DNA"/>
</dbReference>
<dbReference type="PANTHER" id="PTHR19282:SF252">
    <property type="entry name" value="TETRASPANIN"/>
    <property type="match status" value="1"/>
</dbReference>
<comment type="caution">
    <text evidence="6">The sequence shown here is derived from an EMBL/GenBank/DDBJ whole genome shotgun (WGS) entry which is preliminary data.</text>
</comment>
<evidence type="ECO:0000256" key="4">
    <source>
        <dbReference type="ARBA" id="ARBA00023136"/>
    </source>
</evidence>
<reference evidence="6" key="1">
    <citation type="submission" date="2020-10" db="EMBL/GenBank/DDBJ databases">
        <authorList>
            <person name="Kikuchi T."/>
        </authorList>
    </citation>
    <scope>NUCLEOTIDE SEQUENCE</scope>
    <source>
        <strain evidence="6">NKZ352</strain>
    </source>
</reference>
<dbReference type="InterPro" id="IPR008952">
    <property type="entry name" value="Tetraspanin_EC2_sf"/>
</dbReference>
<name>A0A8S1GRJ2_9PELO</name>
<feature type="transmembrane region" description="Helical" evidence="5">
    <location>
        <begin position="147"/>
        <end position="170"/>
    </location>
</feature>
<dbReference type="PRINTS" id="PR00259">
    <property type="entry name" value="TMFOUR"/>
</dbReference>
<sequence>MPQRHPYDRYDDDRPHVYSPVPRKYVAQSIPASTVDTYTYTSATQSTVETTKGDRGCMQWMKYGIFTANIVFLVVGGLLLAMGVWLRTDSRFRNFISERYRQAVEEAFWEAPTLFAFSYIIIVLGACMIVVAMFGCCGVAGRSRLFLIIYAMAVFVLLVASLSCGIYLLYKKDGLDVELSDALNYMVQHYYQGPSIVQESLDKLQTTFRCCGNAGCSDFRIFRQDIPRSCDIRCDGCHYRIMVALRIGFSVTLIVFFAVILCQILAISFALYFVFIRRQEVRVIYVQPPRLREPKLTRDTLREHNLPYGLRKSSRKPNYF</sequence>
<evidence type="ECO:0000256" key="2">
    <source>
        <dbReference type="ARBA" id="ARBA00022692"/>
    </source>
</evidence>
<evidence type="ECO:0008006" key="8">
    <source>
        <dbReference type="Google" id="ProtNLM"/>
    </source>
</evidence>
<gene>
    <name evidence="6" type="ORF">CAUJ_LOCUS1443</name>
</gene>
<dbReference type="InterPro" id="IPR018499">
    <property type="entry name" value="Tetraspanin/Peripherin"/>
</dbReference>